<evidence type="ECO:0000256" key="1">
    <source>
        <dbReference type="ARBA" id="ARBA00012513"/>
    </source>
</evidence>
<evidence type="ECO:0000256" key="3">
    <source>
        <dbReference type="ARBA" id="ARBA00022553"/>
    </source>
</evidence>
<feature type="domain" description="Protein kinase" evidence="11">
    <location>
        <begin position="47"/>
        <end position="313"/>
    </location>
</feature>
<feature type="compositionally biased region" description="Basic and acidic residues" evidence="10">
    <location>
        <begin position="895"/>
        <end position="921"/>
    </location>
</feature>
<feature type="region of interest" description="Disordered" evidence="10">
    <location>
        <begin position="852"/>
        <end position="986"/>
    </location>
</feature>
<feature type="compositionally biased region" description="Polar residues" evidence="10">
    <location>
        <begin position="652"/>
        <end position="682"/>
    </location>
</feature>
<feature type="region of interest" description="Disordered" evidence="10">
    <location>
        <begin position="649"/>
        <end position="702"/>
    </location>
</feature>
<evidence type="ECO:0000313" key="12">
    <source>
        <dbReference type="Proteomes" id="UP000221080"/>
    </source>
</evidence>
<feature type="compositionally biased region" description="Acidic residues" evidence="10">
    <location>
        <begin position="938"/>
        <end position="947"/>
    </location>
</feature>
<keyword evidence="12" id="KW-1185">Reference proteome</keyword>
<dbReference type="EC" id="2.7.11.1" evidence="1"/>
<dbReference type="PANTHER" id="PTHR47907">
    <property type="entry name" value="PROTEIN KINASE DOMAIN-CONTAINING PROTEIN"/>
    <property type="match status" value="1"/>
</dbReference>
<evidence type="ECO:0000259" key="11">
    <source>
        <dbReference type="PROSITE" id="PS50011"/>
    </source>
</evidence>
<dbReference type="PROSITE" id="PS50011">
    <property type="entry name" value="PROTEIN_KINASE_DOM"/>
    <property type="match status" value="1"/>
</dbReference>
<keyword evidence="4" id="KW-0808">Transferase</keyword>
<dbReference type="InterPro" id="IPR051744">
    <property type="entry name" value="AP2_assoc_SerThr_kinase"/>
</dbReference>
<comment type="catalytic activity">
    <reaction evidence="8">
        <text>L-threonyl-[protein] + ATP = O-phospho-L-threonyl-[protein] + ADP + H(+)</text>
        <dbReference type="Rhea" id="RHEA:46608"/>
        <dbReference type="Rhea" id="RHEA-COMP:11060"/>
        <dbReference type="Rhea" id="RHEA-COMP:11605"/>
        <dbReference type="ChEBI" id="CHEBI:15378"/>
        <dbReference type="ChEBI" id="CHEBI:30013"/>
        <dbReference type="ChEBI" id="CHEBI:30616"/>
        <dbReference type="ChEBI" id="CHEBI:61977"/>
        <dbReference type="ChEBI" id="CHEBI:456216"/>
        <dbReference type="EC" id="2.7.11.1"/>
    </reaction>
</comment>
<gene>
    <name evidence="13 14" type="primary">aak1a</name>
</gene>
<dbReference type="FunFam" id="1.10.510.10:FF:000072">
    <property type="entry name" value="AP2 associated kinase 1"/>
    <property type="match status" value="1"/>
</dbReference>
<evidence type="ECO:0000256" key="5">
    <source>
        <dbReference type="ARBA" id="ARBA00022741"/>
    </source>
</evidence>
<dbReference type="PANTHER" id="PTHR47907:SF5">
    <property type="entry name" value="AP2 ASSOCIATED KINASE 1"/>
    <property type="match status" value="1"/>
</dbReference>
<dbReference type="InterPro" id="IPR008271">
    <property type="entry name" value="Ser/Thr_kinase_AS"/>
</dbReference>
<organism evidence="12 13">
    <name type="scientific">Ictalurus punctatus</name>
    <name type="common">Channel catfish</name>
    <name type="synonym">Silurus punctatus</name>
    <dbReference type="NCBI Taxonomy" id="7998"/>
    <lineage>
        <taxon>Eukaryota</taxon>
        <taxon>Metazoa</taxon>
        <taxon>Chordata</taxon>
        <taxon>Craniata</taxon>
        <taxon>Vertebrata</taxon>
        <taxon>Euteleostomi</taxon>
        <taxon>Actinopterygii</taxon>
        <taxon>Neopterygii</taxon>
        <taxon>Teleostei</taxon>
        <taxon>Ostariophysi</taxon>
        <taxon>Siluriformes</taxon>
        <taxon>Ictaluridae</taxon>
        <taxon>Ictalurus</taxon>
    </lineage>
</organism>
<evidence type="ECO:0000313" key="13">
    <source>
        <dbReference type="RefSeq" id="XP_047011364.2"/>
    </source>
</evidence>
<dbReference type="OrthoDB" id="2018507at2759"/>
<dbReference type="CTD" id="568999"/>
<dbReference type="CDD" id="cd14037">
    <property type="entry name" value="STKc_NAK_like"/>
    <property type="match status" value="1"/>
</dbReference>
<feature type="region of interest" description="Disordered" evidence="10">
    <location>
        <begin position="343"/>
        <end position="444"/>
    </location>
</feature>
<accession>A0A979EU57</accession>
<feature type="compositionally biased region" description="Polar residues" evidence="10">
    <location>
        <begin position="949"/>
        <end position="984"/>
    </location>
</feature>
<keyword evidence="6 13" id="KW-0418">Kinase</keyword>
<feature type="compositionally biased region" description="Basic and acidic residues" evidence="10">
    <location>
        <begin position="715"/>
        <end position="727"/>
    </location>
</feature>
<dbReference type="SMART" id="SM00220">
    <property type="entry name" value="S_TKc"/>
    <property type="match status" value="1"/>
</dbReference>
<name>A0A979EU57_ICTPU</name>
<feature type="region of interest" description="Disordered" evidence="10">
    <location>
        <begin position="715"/>
        <end position="785"/>
    </location>
</feature>
<feature type="region of interest" description="Disordered" evidence="10">
    <location>
        <begin position="1088"/>
        <end position="1114"/>
    </location>
</feature>
<evidence type="ECO:0000256" key="2">
    <source>
        <dbReference type="ARBA" id="ARBA00022527"/>
    </source>
</evidence>
<dbReference type="InterPro" id="IPR011009">
    <property type="entry name" value="Kinase-like_dom_sf"/>
</dbReference>
<feature type="compositionally biased region" description="Polar residues" evidence="10">
    <location>
        <begin position="476"/>
        <end position="491"/>
    </location>
</feature>
<dbReference type="AlphaFoldDB" id="A0A979EU57"/>
<dbReference type="Pfam" id="PF00069">
    <property type="entry name" value="Pkinase"/>
    <property type="match status" value="1"/>
</dbReference>
<protein>
    <recommendedName>
        <fullName evidence="1">non-specific serine/threonine protein kinase</fullName>
        <ecNumber evidence="1">2.7.11.1</ecNumber>
    </recommendedName>
</protein>
<reference evidence="13 14" key="2">
    <citation type="submission" date="2025-04" db="UniProtKB">
        <authorList>
            <consortium name="RefSeq"/>
        </authorList>
    </citation>
    <scope>IDENTIFICATION</scope>
    <source>
        <tissue evidence="13 14">Blood</tissue>
    </source>
</reference>
<dbReference type="PROSITE" id="PS00108">
    <property type="entry name" value="PROTEIN_KINASE_ST"/>
    <property type="match status" value="1"/>
</dbReference>
<proteinExistence type="predicted"/>
<dbReference type="Proteomes" id="UP000221080">
    <property type="component" value="Chromosome 5"/>
</dbReference>
<feature type="compositionally biased region" description="Low complexity" evidence="10">
    <location>
        <begin position="755"/>
        <end position="781"/>
    </location>
</feature>
<keyword evidence="5" id="KW-0547">Nucleotide-binding</keyword>
<evidence type="ECO:0000256" key="7">
    <source>
        <dbReference type="ARBA" id="ARBA00022840"/>
    </source>
</evidence>
<keyword evidence="3" id="KW-0597">Phosphoprotein</keyword>
<dbReference type="RefSeq" id="XP_053536069.1">
    <property type="nucleotide sequence ID" value="XM_053680094.1"/>
</dbReference>
<feature type="region of interest" description="Disordered" evidence="10">
    <location>
        <begin position="590"/>
        <end position="616"/>
    </location>
</feature>
<evidence type="ECO:0000256" key="4">
    <source>
        <dbReference type="ARBA" id="ARBA00022679"/>
    </source>
</evidence>
<evidence type="ECO:0000256" key="8">
    <source>
        <dbReference type="ARBA" id="ARBA00047899"/>
    </source>
</evidence>
<dbReference type="SUPFAM" id="SSF56112">
    <property type="entry name" value="Protein kinase-like (PK-like)"/>
    <property type="match status" value="1"/>
</dbReference>
<evidence type="ECO:0000256" key="10">
    <source>
        <dbReference type="SAM" id="MobiDB-lite"/>
    </source>
</evidence>
<dbReference type="InterPro" id="IPR000719">
    <property type="entry name" value="Prot_kinase_dom"/>
</dbReference>
<dbReference type="Gene3D" id="1.10.510.10">
    <property type="entry name" value="Transferase(Phosphotransferase) domain 1"/>
    <property type="match status" value="1"/>
</dbReference>
<dbReference type="RefSeq" id="XP_047011364.2">
    <property type="nucleotide sequence ID" value="XM_047155408.2"/>
</dbReference>
<comment type="catalytic activity">
    <reaction evidence="9">
        <text>L-seryl-[protein] + ATP = O-phospho-L-seryl-[protein] + ADP + H(+)</text>
        <dbReference type="Rhea" id="RHEA:17989"/>
        <dbReference type="Rhea" id="RHEA-COMP:9863"/>
        <dbReference type="Rhea" id="RHEA-COMP:11604"/>
        <dbReference type="ChEBI" id="CHEBI:15378"/>
        <dbReference type="ChEBI" id="CHEBI:29999"/>
        <dbReference type="ChEBI" id="CHEBI:30616"/>
        <dbReference type="ChEBI" id="CHEBI:83421"/>
        <dbReference type="ChEBI" id="CHEBI:456216"/>
        <dbReference type="EC" id="2.7.11.1"/>
    </reaction>
</comment>
<reference evidence="12" key="1">
    <citation type="journal article" date="2016" name="Nat. Commun.">
        <title>The channel catfish genome sequence provides insights into the evolution of scale formation in teleosts.</title>
        <authorList>
            <person name="Liu Z."/>
            <person name="Liu S."/>
            <person name="Yao J."/>
            <person name="Bao L."/>
            <person name="Zhang J."/>
            <person name="Li Y."/>
            <person name="Jiang C."/>
            <person name="Sun L."/>
            <person name="Wang R."/>
            <person name="Zhang Y."/>
            <person name="Zhou T."/>
            <person name="Zeng Q."/>
            <person name="Fu Q."/>
            <person name="Gao S."/>
            <person name="Li N."/>
            <person name="Koren S."/>
            <person name="Jiang Y."/>
            <person name="Zimin A."/>
            <person name="Xu P."/>
            <person name="Phillippy A.M."/>
            <person name="Geng X."/>
            <person name="Song L."/>
            <person name="Sun F."/>
            <person name="Li C."/>
            <person name="Wang X."/>
            <person name="Chen A."/>
            <person name="Jin Y."/>
            <person name="Yuan Z."/>
            <person name="Yang Y."/>
            <person name="Tan S."/>
            <person name="Peatman E."/>
            <person name="Lu J."/>
            <person name="Qin Z."/>
            <person name="Dunham R."/>
            <person name="Li Z."/>
            <person name="Sonstegard T."/>
            <person name="Feng J."/>
            <person name="Danzmann R.G."/>
            <person name="Schroeder S."/>
            <person name="Scheffler B."/>
            <person name="Duke M.V."/>
            <person name="Ballard L."/>
            <person name="Kucuktas H."/>
            <person name="Kaltenboeck L."/>
            <person name="Liu H."/>
            <person name="Armbruster J."/>
            <person name="Xie Y."/>
            <person name="Kirby M.L."/>
            <person name="Tian Y."/>
            <person name="Flanagan M.E."/>
            <person name="Mu W."/>
            <person name="Waldbieser G.C."/>
        </authorList>
    </citation>
    <scope>NUCLEOTIDE SEQUENCE [LARGE SCALE GENOMIC DNA]</scope>
    <source>
        <strain evidence="12">SDA103</strain>
    </source>
</reference>
<dbReference type="GeneID" id="108265343"/>
<evidence type="ECO:0000256" key="6">
    <source>
        <dbReference type="ARBA" id="ARBA00022777"/>
    </source>
</evidence>
<dbReference type="GO" id="GO:0004674">
    <property type="term" value="F:protein serine/threonine kinase activity"/>
    <property type="evidence" value="ECO:0007669"/>
    <property type="project" value="UniProtKB-KW"/>
</dbReference>
<keyword evidence="7" id="KW-0067">ATP-binding</keyword>
<feature type="compositionally biased region" description="Low complexity" evidence="10">
    <location>
        <begin position="412"/>
        <end position="435"/>
    </location>
</feature>
<keyword evidence="2" id="KW-0723">Serine/threonine-protein kinase</keyword>
<dbReference type="GO" id="GO:0005524">
    <property type="term" value="F:ATP binding"/>
    <property type="evidence" value="ECO:0007669"/>
    <property type="project" value="UniProtKB-KW"/>
</dbReference>
<evidence type="ECO:0000313" key="14">
    <source>
        <dbReference type="RefSeq" id="XP_053536069.1"/>
    </source>
</evidence>
<evidence type="ECO:0000256" key="9">
    <source>
        <dbReference type="ARBA" id="ARBA00048679"/>
    </source>
</evidence>
<sequence>MKKFFDSRREAVSSGPGSGGAGAGGGAGTGGGGAFIGRVFSIGRYQVTVEETVAEGGFAIVFLVRTHQGVRCALKRMYVNNEHDLQVCKREIQIMRDLAGNKNIVGYLDSSITAVGSGDVWEVLILMDFCRGGQVVNLMNQRLQTGFSESEVLQIFCDTCEAVARLHQRKSPIVHRDLKVENILLHDRGHYVLCDFGSATNRFQDPQAEGSAAVEEEIKKYTTLSYRAPEMVNLYSGKVISTKADIWALGCLLYKLCFFTLPFGESQVAICDGSFTIPDNSRYSHDAHCLIRYMLEPDPDIRPDIYQVSHFAFRLARKDCPVQNIHNSPIPTKLPEPIRASEAVAKKSQTKARLTDPIPTLETSIAPRQRPKAGQAQPVAGMLPIQPALTPRKRANAPAGPAQPISVNIASQPQKPQQPVPVAQQQATPASMQATPTPPQATPQQGQLFVQPQAAGFYPPQQQPSPQVQNLYPPHRQSTNSPAPPATSAQARTKAKAPPPPSLLLNPQHTPPPAPVQARTKAVAPAPPAQYSQTSHGHTKMKALAPPPPIQQQPPIANLLASSPLSFKAPPSVPVLLGAPAPDTNSELMPFAGGRSAHRVGSLTPPSSPKVAPRGGHRRILSDVTHSTIFGVPVSKSTQLLQAAAAEAGLNKSKSASTTPSGSPRSSQQSVYPAGEVSTQSAAPKAEAGAQPSWNPFGDDNFSKLTAEELLNKDFAKLDVKPPEKSSTENLISGLQPAVPNKGFPPCTEKLIEGLKSPEPSSSSSSSLLLPDLPLNDPFSPADSSHAVMDTLIPGLESLHADPVLPDALGGGESLLGGPLLSLSSSGAQVLPSPMSSTPAQSVEQFIPAPLSSAQLQPAPDQNPDSQFDPIPVLISKTPSQEDKGKTNGYDALVEGDKAENQTEDWMHSSDEDERTGEARPSEASSLDCSGSRPLLQDFDEDEEQELDTSGNLQTSSNLDPSDVPQSSLVTRQPSQNHLVQPSEPNADVFSKAPFQVVQEADSDVDVFANAPFPRPLASSQQADVFLQAPFGKRKETWGTVYTHPVPQAGMQRSNVVPFNHGSHEQSVLDQVAPLPFRPQALAKYSRHYEGPEVNSDDPFLSAPFHRKGPQEKH</sequence>
<feature type="region of interest" description="Disordered" evidence="10">
    <location>
        <begin position="456"/>
        <end position="547"/>
    </location>
</feature>